<evidence type="ECO:0000256" key="1">
    <source>
        <dbReference type="SAM" id="SignalP"/>
    </source>
</evidence>
<name>A0A1H8JYA9_9HYPH</name>
<evidence type="ECO:0000313" key="5">
    <source>
        <dbReference type="Proteomes" id="UP000198939"/>
    </source>
</evidence>
<dbReference type="OrthoDB" id="8301683at2"/>
<evidence type="ECO:0000313" key="4">
    <source>
        <dbReference type="Proteomes" id="UP000183063"/>
    </source>
</evidence>
<dbReference type="AlphaFoldDB" id="A0A1H8JYA9"/>
<proteinExistence type="predicted"/>
<reference evidence="2" key="2">
    <citation type="submission" date="2016-10" db="EMBL/GenBank/DDBJ databases">
        <authorList>
            <person name="de Groot N.N."/>
        </authorList>
    </citation>
    <scope>NUCLEOTIDE SEQUENCE [LARGE SCALE GENOMIC DNA]</scope>
    <source>
        <strain evidence="2">CCBAU85039</strain>
    </source>
</reference>
<evidence type="ECO:0000313" key="2">
    <source>
        <dbReference type="EMBL" id="SEH78648.1"/>
    </source>
</evidence>
<feature type="chain" id="PRO_5030029578" description="Integral membrane protein" evidence="1">
    <location>
        <begin position="28"/>
        <end position="143"/>
    </location>
</feature>
<dbReference type="STRING" id="501024.RTCCBAU85039_2351"/>
<dbReference type="EMBL" id="FNXB01000010">
    <property type="protein sequence ID" value="SEH78648.1"/>
    <property type="molecule type" value="Genomic_DNA"/>
</dbReference>
<evidence type="ECO:0000313" key="3">
    <source>
        <dbReference type="EMBL" id="SEN85680.1"/>
    </source>
</evidence>
<reference evidence="3 5" key="3">
    <citation type="submission" date="2016-10" db="EMBL/GenBank/DDBJ databases">
        <authorList>
            <person name="Varghese N."/>
            <person name="Submissions S."/>
        </authorList>
    </citation>
    <scope>NUCLEOTIDE SEQUENCE [LARGE SCALE GENOMIC DNA]</scope>
    <source>
        <strain evidence="3 5">CGMCC 1.7071</strain>
    </source>
</reference>
<sequence>MNLGIWARRVGAVAISLALASCTTTQAEFSKKPEAVSKAALCRTLMETKDQAFYQSLLGELARRKIDPLECYQMVQQQNQAAAALVALAVVGTAVAVCANNNCGGGNYYSPSRYPGNCQYDWQYDAAGHRCGNRSAMSRPGGW</sequence>
<dbReference type="Proteomes" id="UP000198939">
    <property type="component" value="Unassembled WGS sequence"/>
</dbReference>
<protein>
    <recommendedName>
        <fullName evidence="6">Integral membrane protein</fullName>
    </recommendedName>
</protein>
<gene>
    <name evidence="2" type="ORF">RTCCBAU85039_2351</name>
    <name evidence="3" type="ORF">SAMN05216228_1008107</name>
</gene>
<accession>A0A1H8JYA9</accession>
<keyword evidence="5" id="KW-1185">Reference proteome</keyword>
<dbReference type="EMBL" id="FOCV01000008">
    <property type="protein sequence ID" value="SEN85680.1"/>
    <property type="molecule type" value="Genomic_DNA"/>
</dbReference>
<dbReference type="Proteomes" id="UP000183063">
    <property type="component" value="Unassembled WGS sequence"/>
</dbReference>
<dbReference type="RefSeq" id="WP_072374922.1">
    <property type="nucleotide sequence ID" value="NZ_FNXB01000010.1"/>
</dbReference>
<organism evidence="2 4">
    <name type="scientific">Rhizobium tibeticum</name>
    <dbReference type="NCBI Taxonomy" id="501024"/>
    <lineage>
        <taxon>Bacteria</taxon>
        <taxon>Pseudomonadati</taxon>
        <taxon>Pseudomonadota</taxon>
        <taxon>Alphaproteobacteria</taxon>
        <taxon>Hyphomicrobiales</taxon>
        <taxon>Rhizobiaceae</taxon>
        <taxon>Rhizobium/Agrobacterium group</taxon>
        <taxon>Rhizobium</taxon>
    </lineage>
</organism>
<evidence type="ECO:0008006" key="6">
    <source>
        <dbReference type="Google" id="ProtNLM"/>
    </source>
</evidence>
<reference evidence="4" key="1">
    <citation type="submission" date="2016-10" db="EMBL/GenBank/DDBJ databases">
        <authorList>
            <person name="Wibberg D."/>
        </authorList>
    </citation>
    <scope>NUCLEOTIDE SEQUENCE [LARGE SCALE GENOMIC DNA]</scope>
</reference>
<keyword evidence="1" id="KW-0732">Signal</keyword>
<feature type="signal peptide" evidence="1">
    <location>
        <begin position="1"/>
        <end position="27"/>
    </location>
</feature>